<feature type="transmembrane region" description="Helical" evidence="8">
    <location>
        <begin position="12"/>
        <end position="39"/>
    </location>
</feature>
<dbReference type="PANTHER" id="PTHR30269">
    <property type="entry name" value="TRANSMEMBRANE PROTEIN YFCA"/>
    <property type="match status" value="1"/>
</dbReference>
<evidence type="ECO:0000256" key="5">
    <source>
        <dbReference type="ARBA" id="ARBA00022692"/>
    </source>
</evidence>
<feature type="transmembrane region" description="Helical" evidence="8">
    <location>
        <begin position="79"/>
        <end position="100"/>
    </location>
</feature>
<feature type="transmembrane region" description="Helical" evidence="8">
    <location>
        <begin position="200"/>
        <end position="221"/>
    </location>
</feature>
<dbReference type="EMBL" id="QLIX01000005">
    <property type="protein sequence ID" value="RAI59288.1"/>
    <property type="molecule type" value="Genomic_DNA"/>
</dbReference>
<keyword evidence="5 8" id="KW-0812">Transmembrane</keyword>
<comment type="caution">
    <text evidence="9">The sequence shown here is derived from an EMBL/GenBank/DDBJ whole genome shotgun (WGS) entry which is preliminary data.</text>
</comment>
<dbReference type="PANTHER" id="PTHR30269:SF37">
    <property type="entry name" value="MEMBRANE TRANSPORTER PROTEIN"/>
    <property type="match status" value="1"/>
</dbReference>
<protein>
    <recommendedName>
        <fullName evidence="8">Probable membrane transporter protein</fullName>
    </recommendedName>
</protein>
<dbReference type="Pfam" id="PF01925">
    <property type="entry name" value="TauE"/>
    <property type="match status" value="1"/>
</dbReference>
<evidence type="ECO:0000256" key="6">
    <source>
        <dbReference type="ARBA" id="ARBA00022989"/>
    </source>
</evidence>
<dbReference type="InterPro" id="IPR052017">
    <property type="entry name" value="TSUP"/>
</dbReference>
<reference evidence="10" key="1">
    <citation type="submission" date="2018-06" db="EMBL/GenBank/DDBJ databases">
        <authorList>
            <person name="Khan S.A."/>
        </authorList>
    </citation>
    <scope>NUCLEOTIDE SEQUENCE [LARGE SCALE GENOMIC DNA]</scope>
    <source>
        <strain evidence="10">DB-1506</strain>
    </source>
</reference>
<evidence type="ECO:0000256" key="1">
    <source>
        <dbReference type="ARBA" id="ARBA00004651"/>
    </source>
</evidence>
<keyword evidence="6 8" id="KW-1133">Transmembrane helix</keyword>
<keyword evidence="3" id="KW-0813">Transport</keyword>
<dbReference type="RefSeq" id="WP_111469545.1">
    <property type="nucleotide sequence ID" value="NZ_QLIX01000005.1"/>
</dbReference>
<evidence type="ECO:0000256" key="4">
    <source>
        <dbReference type="ARBA" id="ARBA00022475"/>
    </source>
</evidence>
<name>A0A327MGI4_9PROT</name>
<keyword evidence="10" id="KW-1185">Reference proteome</keyword>
<dbReference type="InterPro" id="IPR002781">
    <property type="entry name" value="TM_pro_TauE-like"/>
</dbReference>
<evidence type="ECO:0000256" key="2">
    <source>
        <dbReference type="ARBA" id="ARBA00009142"/>
    </source>
</evidence>
<evidence type="ECO:0000256" key="7">
    <source>
        <dbReference type="ARBA" id="ARBA00023136"/>
    </source>
</evidence>
<feature type="transmembrane region" description="Helical" evidence="8">
    <location>
        <begin position="51"/>
        <end position="73"/>
    </location>
</feature>
<gene>
    <name evidence="9" type="ORF">DOO78_09675</name>
</gene>
<proteinExistence type="inferred from homology"/>
<comment type="similarity">
    <text evidence="2 8">Belongs to the 4-toluene sulfonate uptake permease (TSUP) (TC 2.A.102) family.</text>
</comment>
<dbReference type="AlphaFoldDB" id="A0A327MGI4"/>
<feature type="transmembrane region" description="Helical" evidence="8">
    <location>
        <begin position="228"/>
        <end position="248"/>
    </location>
</feature>
<feature type="transmembrane region" description="Helical" evidence="8">
    <location>
        <begin position="174"/>
        <end position="194"/>
    </location>
</feature>
<evidence type="ECO:0000256" key="3">
    <source>
        <dbReference type="ARBA" id="ARBA00022448"/>
    </source>
</evidence>
<feature type="transmembrane region" description="Helical" evidence="8">
    <location>
        <begin position="107"/>
        <end position="126"/>
    </location>
</feature>
<comment type="subcellular location">
    <subcellularLocation>
        <location evidence="1 8">Cell membrane</location>
        <topology evidence="1 8">Multi-pass membrane protein</topology>
    </subcellularLocation>
</comment>
<keyword evidence="4 8" id="KW-1003">Cell membrane</keyword>
<keyword evidence="7 8" id="KW-0472">Membrane</keyword>
<evidence type="ECO:0000256" key="8">
    <source>
        <dbReference type="RuleBase" id="RU363041"/>
    </source>
</evidence>
<accession>A0A327MGI4</accession>
<evidence type="ECO:0000313" key="9">
    <source>
        <dbReference type="EMBL" id="RAI59288.1"/>
    </source>
</evidence>
<feature type="transmembrane region" description="Helical" evidence="8">
    <location>
        <begin position="138"/>
        <end position="162"/>
    </location>
</feature>
<sequence>MAALPSLPQGAALAWLLVAALAAGLARGFSGFGAALIFVPLASIGLGTRQAAPLMLVIEVLAIALLTPAAWRIADRREVGWLSLGAALGTPLGATVLALADPLALRWGVALVILGLLGLLVSGWRFRGTPSRPVTLGFGLAGGVLGGVAMVSGPPVLAYLLGRDGPARQLRADFALFLAAGAVFIGIAYAMAGLLEATLLGPFAVAAPAYALGIGLGARAFGLASERVFRLTCYGMIAVAALLGLPVWDRLLL</sequence>
<organism evidence="9 10">
    <name type="scientific">Roseicella frigidaeris</name>
    <dbReference type="NCBI Taxonomy" id="2230885"/>
    <lineage>
        <taxon>Bacteria</taxon>
        <taxon>Pseudomonadati</taxon>
        <taxon>Pseudomonadota</taxon>
        <taxon>Alphaproteobacteria</taxon>
        <taxon>Acetobacterales</taxon>
        <taxon>Roseomonadaceae</taxon>
        <taxon>Roseicella</taxon>
    </lineage>
</organism>
<dbReference type="Proteomes" id="UP000249065">
    <property type="component" value="Unassembled WGS sequence"/>
</dbReference>
<evidence type="ECO:0000313" key="10">
    <source>
        <dbReference type="Proteomes" id="UP000249065"/>
    </source>
</evidence>
<dbReference type="OrthoDB" id="9795324at2"/>
<dbReference type="GO" id="GO:0005886">
    <property type="term" value="C:plasma membrane"/>
    <property type="evidence" value="ECO:0007669"/>
    <property type="project" value="UniProtKB-SubCell"/>
</dbReference>